<name>A0A0A9FQX8_ARUDO</name>
<proteinExistence type="predicted"/>
<protein>
    <submittedName>
        <fullName evidence="1">Uncharacterized protein</fullName>
    </submittedName>
</protein>
<evidence type="ECO:0000313" key="1">
    <source>
        <dbReference type="EMBL" id="JAE14692.1"/>
    </source>
</evidence>
<reference evidence="1" key="1">
    <citation type="submission" date="2014-09" db="EMBL/GenBank/DDBJ databases">
        <authorList>
            <person name="Magalhaes I.L.F."/>
            <person name="Oliveira U."/>
            <person name="Santos F.R."/>
            <person name="Vidigal T.H.D.A."/>
            <person name="Brescovit A.D."/>
            <person name="Santos A.J."/>
        </authorList>
    </citation>
    <scope>NUCLEOTIDE SEQUENCE</scope>
    <source>
        <tissue evidence="1">Shoot tissue taken approximately 20 cm above the soil surface</tissue>
    </source>
</reference>
<organism evidence="1">
    <name type="scientific">Arundo donax</name>
    <name type="common">Giant reed</name>
    <name type="synonym">Donax arundinaceus</name>
    <dbReference type="NCBI Taxonomy" id="35708"/>
    <lineage>
        <taxon>Eukaryota</taxon>
        <taxon>Viridiplantae</taxon>
        <taxon>Streptophyta</taxon>
        <taxon>Embryophyta</taxon>
        <taxon>Tracheophyta</taxon>
        <taxon>Spermatophyta</taxon>
        <taxon>Magnoliopsida</taxon>
        <taxon>Liliopsida</taxon>
        <taxon>Poales</taxon>
        <taxon>Poaceae</taxon>
        <taxon>PACMAD clade</taxon>
        <taxon>Arundinoideae</taxon>
        <taxon>Arundineae</taxon>
        <taxon>Arundo</taxon>
    </lineage>
</organism>
<dbReference type="EMBL" id="GBRH01183204">
    <property type="protein sequence ID" value="JAE14692.1"/>
    <property type="molecule type" value="Transcribed_RNA"/>
</dbReference>
<dbReference type="AlphaFoldDB" id="A0A0A9FQX8"/>
<accession>A0A0A9FQX8</accession>
<sequence length="33" mass="3903">MQDDSFVELRFFKHPNSRLFGSLAQCSASEWLR</sequence>
<reference evidence="1" key="2">
    <citation type="journal article" date="2015" name="Data Brief">
        <title>Shoot transcriptome of the giant reed, Arundo donax.</title>
        <authorList>
            <person name="Barrero R.A."/>
            <person name="Guerrero F.D."/>
            <person name="Moolhuijzen P."/>
            <person name="Goolsby J.A."/>
            <person name="Tidwell J."/>
            <person name="Bellgard S.E."/>
            <person name="Bellgard M.I."/>
        </authorList>
    </citation>
    <scope>NUCLEOTIDE SEQUENCE</scope>
    <source>
        <tissue evidence="1">Shoot tissue taken approximately 20 cm above the soil surface</tissue>
    </source>
</reference>